<organism evidence="6 7">
    <name type="scientific">Columba livia</name>
    <name type="common">Rock dove</name>
    <dbReference type="NCBI Taxonomy" id="8932"/>
    <lineage>
        <taxon>Eukaryota</taxon>
        <taxon>Metazoa</taxon>
        <taxon>Chordata</taxon>
        <taxon>Craniata</taxon>
        <taxon>Vertebrata</taxon>
        <taxon>Euteleostomi</taxon>
        <taxon>Archelosauria</taxon>
        <taxon>Archosauria</taxon>
        <taxon>Dinosauria</taxon>
        <taxon>Saurischia</taxon>
        <taxon>Theropoda</taxon>
        <taxon>Coelurosauria</taxon>
        <taxon>Aves</taxon>
        <taxon>Neognathae</taxon>
        <taxon>Neoaves</taxon>
        <taxon>Columbimorphae</taxon>
        <taxon>Columbiformes</taxon>
        <taxon>Columbidae</taxon>
        <taxon>Columba</taxon>
    </lineage>
</organism>
<dbReference type="Gene3D" id="3.40.50.720">
    <property type="entry name" value="NAD(P)-binding Rossmann-like Domain"/>
    <property type="match status" value="1"/>
</dbReference>
<dbReference type="PANTHER" id="PTHR43899">
    <property type="entry name" value="RH59310P"/>
    <property type="match status" value="1"/>
</dbReference>
<keyword evidence="7" id="KW-1185">Reference proteome</keyword>
<name>A0A2I0MG22_COLLI</name>
<dbReference type="FunFam" id="3.40.50.720:FF:000137">
    <property type="entry name" value="Hydroxysteroid (17-beta) dehydrogenase 3"/>
    <property type="match status" value="1"/>
</dbReference>
<dbReference type="CDD" id="cd05356">
    <property type="entry name" value="17beta-HSD1_like_SDR_c"/>
    <property type="match status" value="1"/>
</dbReference>
<protein>
    <submittedName>
        <fullName evidence="6">Hydroxysteroid (17-beta) dehydrogenase 3</fullName>
    </submittedName>
</protein>
<dbReference type="EMBL" id="AKCR02000015">
    <property type="protein sequence ID" value="PKK28606.1"/>
    <property type="molecule type" value="Genomic_DNA"/>
</dbReference>
<comment type="similarity">
    <text evidence="5">Belongs to the short-chain dehydrogenases/reductases (SDR) family.</text>
</comment>
<dbReference type="PROSITE" id="PS00061">
    <property type="entry name" value="ADH_SHORT"/>
    <property type="match status" value="1"/>
</dbReference>
<reference evidence="6 7" key="1">
    <citation type="journal article" date="2013" name="Science">
        <title>Genomic diversity and evolution of the head crest in the rock pigeon.</title>
        <authorList>
            <person name="Shapiro M.D."/>
            <person name="Kronenberg Z."/>
            <person name="Li C."/>
            <person name="Domyan E.T."/>
            <person name="Pan H."/>
            <person name="Campbell M."/>
            <person name="Tan H."/>
            <person name="Huff C.D."/>
            <person name="Hu H."/>
            <person name="Vickrey A.I."/>
            <person name="Nielsen S.C."/>
            <person name="Stringham S.A."/>
            <person name="Hu H."/>
            <person name="Willerslev E."/>
            <person name="Gilbert M.T."/>
            <person name="Yandell M."/>
            <person name="Zhang G."/>
            <person name="Wang J."/>
        </authorList>
    </citation>
    <scope>NUCLEOTIDE SEQUENCE [LARGE SCALE GENOMIC DNA]</scope>
    <source>
        <tissue evidence="6">Blood</tissue>
    </source>
</reference>
<dbReference type="STRING" id="8932.A0A2I0MG22"/>
<evidence type="ECO:0000256" key="2">
    <source>
        <dbReference type="ARBA" id="ARBA00022857"/>
    </source>
</evidence>
<dbReference type="PRINTS" id="PR00081">
    <property type="entry name" value="GDHRDH"/>
</dbReference>
<dbReference type="Pfam" id="PF00106">
    <property type="entry name" value="adh_short"/>
    <property type="match status" value="1"/>
</dbReference>
<evidence type="ECO:0000313" key="7">
    <source>
        <dbReference type="Proteomes" id="UP000053872"/>
    </source>
</evidence>
<dbReference type="AlphaFoldDB" id="A0A2I0MG22"/>
<keyword evidence="3" id="KW-0444">Lipid biosynthesis</keyword>
<dbReference type="Proteomes" id="UP000053872">
    <property type="component" value="Unassembled WGS sequence"/>
</dbReference>
<comment type="caution">
    <text evidence="6">The sequence shown here is derived from an EMBL/GenBank/DDBJ whole genome shotgun (WGS) entry which is preliminary data.</text>
</comment>
<dbReference type="GO" id="GO:0006694">
    <property type="term" value="P:steroid biosynthetic process"/>
    <property type="evidence" value="ECO:0007669"/>
    <property type="project" value="UniProtKB-KW"/>
</dbReference>
<comment type="subcellular location">
    <subcellularLocation>
        <location evidence="1">Endoplasmic reticulum</location>
    </subcellularLocation>
</comment>
<evidence type="ECO:0000313" key="6">
    <source>
        <dbReference type="EMBL" id="PKK28606.1"/>
    </source>
</evidence>
<evidence type="ECO:0000256" key="5">
    <source>
        <dbReference type="RuleBase" id="RU000363"/>
    </source>
</evidence>
<dbReference type="InterPro" id="IPR002347">
    <property type="entry name" value="SDR_fam"/>
</dbReference>
<evidence type="ECO:0000256" key="1">
    <source>
        <dbReference type="ARBA" id="ARBA00004240"/>
    </source>
</evidence>
<keyword evidence="3" id="KW-0752">Steroid biosynthesis</keyword>
<accession>A0A2I0MG22</accession>
<evidence type="ECO:0000256" key="3">
    <source>
        <dbReference type="ARBA" id="ARBA00022955"/>
    </source>
</evidence>
<sequence length="363" mass="40639">MGRAGSAEEKTGSRGSLHFDSMAKLLRDEQSAGKRHFPGRERLIRTSVQRSLTMEAFQHELLTLTGALICFCTLVKCIRYMKYIFSHIWSALPQTFFPSLGEWAVVTGAGDGLGKAYSFELAKRGLNIVMISRTLEKLQRAASEVEQATGQKVKVIQADFTTNSVYENIEKSLQGLDIGVLVNNVGMLHNPLPCRFLNGPDIDEDLINCNIISVTKMTKIILKQMEPRQKGLILNLSSGLGTFPCPLYTMYSASKAFISTFSKALQAEYKEKGIIIQVVTPYGVSTPMTMYQKPGLITKTAEEFVSESLDYVTFGDEIFGCLAHEMLACVLRFIPLWVLHSDRLQEAVLHAFTSYLKKRWRNP</sequence>
<dbReference type="InterPro" id="IPR051019">
    <property type="entry name" value="VLCFA-Steroid_DH"/>
</dbReference>
<gene>
    <name evidence="6" type="primary">HSD17B3</name>
    <name evidence="6" type="ORF">A306_00007986</name>
</gene>
<proteinExistence type="inferred from homology"/>
<dbReference type="GO" id="GO:0047045">
    <property type="term" value="F:testosterone dehydrogenase (NADP+) activity"/>
    <property type="evidence" value="ECO:0007669"/>
    <property type="project" value="TreeGrafter"/>
</dbReference>
<dbReference type="PRINTS" id="PR00080">
    <property type="entry name" value="SDRFAMILY"/>
</dbReference>
<dbReference type="InParanoid" id="A0A2I0MG22"/>
<dbReference type="InterPro" id="IPR036291">
    <property type="entry name" value="NAD(P)-bd_dom_sf"/>
</dbReference>
<dbReference type="FunCoup" id="A0A2I0MG22">
    <property type="interactions" value="8"/>
</dbReference>
<dbReference type="SUPFAM" id="SSF51735">
    <property type="entry name" value="NAD(P)-binding Rossmann-fold domains"/>
    <property type="match status" value="1"/>
</dbReference>
<dbReference type="InterPro" id="IPR020904">
    <property type="entry name" value="Sc_DH/Rdtase_CS"/>
</dbReference>
<keyword evidence="3" id="KW-0443">Lipid metabolism</keyword>
<dbReference type="PANTHER" id="PTHR43899:SF7">
    <property type="entry name" value="17-BETA-HYDROXYSTEROID DEHYDROGENASE TYPE 3"/>
    <property type="match status" value="1"/>
</dbReference>
<dbReference type="GO" id="GO:0005783">
    <property type="term" value="C:endoplasmic reticulum"/>
    <property type="evidence" value="ECO:0007669"/>
    <property type="project" value="UniProtKB-SubCell"/>
</dbReference>
<evidence type="ECO:0000256" key="4">
    <source>
        <dbReference type="ARBA" id="ARBA00023002"/>
    </source>
</evidence>
<keyword evidence="4" id="KW-0560">Oxidoreductase</keyword>
<keyword evidence="2" id="KW-0521">NADP</keyword>